<accession>A0A8H3EI83</accession>
<organism evidence="1 2">
    <name type="scientific">Gomphillus americanus</name>
    <dbReference type="NCBI Taxonomy" id="1940652"/>
    <lineage>
        <taxon>Eukaryota</taxon>
        <taxon>Fungi</taxon>
        <taxon>Dikarya</taxon>
        <taxon>Ascomycota</taxon>
        <taxon>Pezizomycotina</taxon>
        <taxon>Lecanoromycetes</taxon>
        <taxon>OSLEUM clade</taxon>
        <taxon>Ostropomycetidae</taxon>
        <taxon>Ostropales</taxon>
        <taxon>Graphidaceae</taxon>
        <taxon>Gomphilloideae</taxon>
        <taxon>Gomphillus</taxon>
    </lineage>
</organism>
<dbReference type="EMBL" id="CAJPDQ010000002">
    <property type="protein sequence ID" value="CAF9905793.1"/>
    <property type="molecule type" value="Genomic_DNA"/>
</dbReference>
<keyword evidence="2" id="KW-1185">Reference proteome</keyword>
<proteinExistence type="predicted"/>
<protein>
    <submittedName>
        <fullName evidence="1">Uncharacterized protein</fullName>
    </submittedName>
</protein>
<name>A0A8H3EI83_9LECA</name>
<gene>
    <name evidence="1" type="ORF">GOMPHAMPRED_003372</name>
</gene>
<dbReference type="AlphaFoldDB" id="A0A8H3EI83"/>
<dbReference type="OrthoDB" id="4109426at2759"/>
<sequence length="572" mass="64442">MFNISKAFHAIAFANAGSKHERPPDRISQHITVLAEQLVTKLGARETDSLNAFLSAQSRCTGLQREACDAQYQQLWENFQITEPKYSGQRAEGLTSPCGPLDSKIGVILHVLHVNPGQNNKDDNEDLTPEGEPFWNPYSRSIELLLQKGFSDQRTLGLDWHHRIVPKAWGCPKSMWSKDTIACHEAFSKDILNLVPCPFLVVGGACAWNSYLASIVHTQISFEIVPGVALIYALEFEDENRLSLRRIAAKIDHPSYGFKQPLNGQHISLRFDTQCNLMLYLSGQAFNHDAHLLAMKNVKPGRPRSAPLADLWMYRDKEKDRGTALRELDFDSSFFIWARGYIGPQRSKKILEAGESLLEAICVGIQKTLSTRAVLREELGAMQKGLNLRMGFKRTVKVETRSASVQLRTRVHLKTSTIPYDIQDKEAIKKLSDLQMEFKAEFVDVNKDTLPTLGSTLASPTDACYGMRVQIKYEIQRGQQLVPVTLYLTQSTRAHHALCHMNSIADLVMGKSYIYTRSQPPRLTPASWTTARGQKKGSKCTPCQSPECTVCTLFEKEGYHKDVENGDEIWKQ</sequence>
<evidence type="ECO:0000313" key="1">
    <source>
        <dbReference type="EMBL" id="CAF9905793.1"/>
    </source>
</evidence>
<reference evidence="1" key="1">
    <citation type="submission" date="2021-03" db="EMBL/GenBank/DDBJ databases">
        <authorList>
            <person name="Tagirdzhanova G."/>
        </authorList>
    </citation>
    <scope>NUCLEOTIDE SEQUENCE</scope>
</reference>
<evidence type="ECO:0000313" key="2">
    <source>
        <dbReference type="Proteomes" id="UP000664169"/>
    </source>
</evidence>
<dbReference type="Proteomes" id="UP000664169">
    <property type="component" value="Unassembled WGS sequence"/>
</dbReference>
<comment type="caution">
    <text evidence="1">The sequence shown here is derived from an EMBL/GenBank/DDBJ whole genome shotgun (WGS) entry which is preliminary data.</text>
</comment>